<sequence length="68" mass="7531">GHRRAHRRRAGQAQDERGRVRRAGRAHAGERGCAEERPRQGRALQHSGGDVPGARLPAWRPPRVGRGL</sequence>
<feature type="non-terminal residue" evidence="2">
    <location>
        <position position="68"/>
    </location>
</feature>
<evidence type="ECO:0000256" key="1">
    <source>
        <dbReference type="SAM" id="MobiDB-lite"/>
    </source>
</evidence>
<name>A0A6J4IFE9_9ACTN</name>
<feature type="compositionally biased region" description="Basic residues" evidence="1">
    <location>
        <begin position="1"/>
        <end position="10"/>
    </location>
</feature>
<accession>A0A6J4IFE9</accession>
<feature type="compositionally biased region" description="Basic and acidic residues" evidence="1">
    <location>
        <begin position="27"/>
        <end position="39"/>
    </location>
</feature>
<protein>
    <submittedName>
        <fullName evidence="2">Uncharacterized transcriptional regulator YozG, Cro/CI family</fullName>
    </submittedName>
</protein>
<dbReference type="AlphaFoldDB" id="A0A6J4IFE9"/>
<feature type="region of interest" description="Disordered" evidence="1">
    <location>
        <begin position="1"/>
        <end position="68"/>
    </location>
</feature>
<reference evidence="2" key="1">
    <citation type="submission" date="2020-02" db="EMBL/GenBank/DDBJ databases">
        <authorList>
            <person name="Meier V. D."/>
        </authorList>
    </citation>
    <scope>NUCLEOTIDE SEQUENCE</scope>
    <source>
        <strain evidence="2">AVDCRST_MAG50</strain>
    </source>
</reference>
<organism evidence="2">
    <name type="scientific">uncultured Acidimicrobiales bacterium</name>
    <dbReference type="NCBI Taxonomy" id="310071"/>
    <lineage>
        <taxon>Bacteria</taxon>
        <taxon>Bacillati</taxon>
        <taxon>Actinomycetota</taxon>
        <taxon>Acidimicrobiia</taxon>
        <taxon>Acidimicrobiales</taxon>
        <taxon>environmental samples</taxon>
    </lineage>
</organism>
<evidence type="ECO:0000313" key="2">
    <source>
        <dbReference type="EMBL" id="CAA9248652.1"/>
    </source>
</evidence>
<dbReference type="EMBL" id="CADCTF010000104">
    <property type="protein sequence ID" value="CAA9248652.1"/>
    <property type="molecule type" value="Genomic_DNA"/>
</dbReference>
<feature type="non-terminal residue" evidence="2">
    <location>
        <position position="1"/>
    </location>
</feature>
<gene>
    <name evidence="2" type="ORF">AVDCRST_MAG50-2472</name>
</gene>
<proteinExistence type="predicted"/>